<sequence>MYKYRLSLLFLLLVLLMVNIDSSLSKSIENESHQWSTLLSPHDYSPTMKWRLLRNRAIDLGWETQDHKKDIQSISISNSTEYIVSCSDDGYAKFHRVLMYPNLYPDWSHLYYGELKLRDNVRHHQCQLTPDQKQLITLSTDSQYTYIDIYNHEEIDKTKYRIDNRLPLTSLNNNNTDINHRLSNITRFTIVFPQDDYNEIWWNNSISITNKNNNNNNNSFKSIKYNNNDNDNDKDNSKKIIKKLLISPDGNILMVVLDSSKLLIQYKDGREMDTIKLDFELLDIVFLAVDKQHSDYNQQFMIVPKYTTHNTSSDKPFVVLYSLSDATEQWETKNIITPSLFPFLKINTHSSKPCQASTSSSTSSSFTTTTSPTIISFMDVENTVHITRLERNRLKLVRSFPSSSGSGGGSGVNSSSSSSNAIMRFSKDAHYLVVKYPSTNELVIYRNHANDYALHSVIDLESLETSEFQLFNLRYYYLVVGTTGGHLNYFRETVPTVVTACDGLARQLSFYLEPPPATYQPTVEHDGIFNASAIQTTRLLLIIVAVLHIGIVQSSVKSIESFIISKLSIFRILFSPVVFYIGVLAIAGLSAYEIIFQSTFTNDWPAHIHHIEQWLNTPKTQPLWTPNFDSGPPAPSDSLTSSSFDFDYSHFMHYHGPCTYPAGFLYLYGILYYLTGRGSLQAFQIIWALMEICNFITIKKICDRLKLPIILAILPIISNRLHLYNVRVVINDFPSTFILHLSILLLLNKQYKRFSVLFSFLVSLKLNYIFYSPAILFIFANTLPFSSILTNLFIMGALQIIIGIPFLLTNPIAYITIAYDISRTLLWEKTRNFKFVGRVIYDSSYFNITLLLLLITTIIIFLIRMWITLDNLKSDHKSSTSAKTANSTTSIINSNIANENIKLYRDRAMLFVFLFVNFLAITFARGLYTPFLCWYFYTYPIVLYFAGYPYSFIIAFFVAHEYLFRFFKDLLFEMNATYIYFLLNIFTVFNVLIAGRVNLKTHTSNNNNNNSNTINLQKEKKNN</sequence>
<comment type="caution">
    <text evidence="4">The sequence shown here is derived from an EMBL/GenBank/DDBJ whole genome shotgun (WGS) entry which is preliminary data.</text>
</comment>
<feature type="signal peptide" evidence="3">
    <location>
        <begin position="1"/>
        <end position="25"/>
    </location>
</feature>
<keyword evidence="5" id="KW-1185">Reference proteome</keyword>
<dbReference type="PANTHER" id="PTHR12646:SF1">
    <property type="match status" value="1"/>
</dbReference>
<keyword evidence="2" id="KW-1133">Transmembrane helix</keyword>
<dbReference type="InterPro" id="IPR011047">
    <property type="entry name" value="Quinoprotein_ADH-like_sf"/>
</dbReference>
<dbReference type="GO" id="GO:0052925">
    <property type="term" value="F:dol-P-Man:Man(5)GlcNAc(2)-PP-Dol alpha-1,3-mannosyltransferase activity"/>
    <property type="evidence" value="ECO:0007669"/>
    <property type="project" value="TreeGrafter"/>
</dbReference>
<dbReference type="Proteomes" id="UP000001396">
    <property type="component" value="Unassembled WGS sequence"/>
</dbReference>
<keyword evidence="2" id="KW-0472">Membrane</keyword>
<dbReference type="InterPro" id="IPR015943">
    <property type="entry name" value="WD40/YVTN_repeat-like_dom_sf"/>
</dbReference>
<evidence type="ECO:0000256" key="2">
    <source>
        <dbReference type="SAM" id="Phobius"/>
    </source>
</evidence>
<feature type="region of interest" description="Disordered" evidence="1">
    <location>
        <begin position="1004"/>
        <end position="1023"/>
    </location>
</feature>
<dbReference type="EMBL" id="ADBJ01000038">
    <property type="protein sequence ID" value="EFA78114.1"/>
    <property type="molecule type" value="Genomic_DNA"/>
</dbReference>
<feature type="chain" id="PRO_5003041215" evidence="3">
    <location>
        <begin position="26"/>
        <end position="1023"/>
    </location>
</feature>
<dbReference type="InParanoid" id="D3BJN4"/>
<dbReference type="RefSeq" id="XP_020430240.1">
    <property type="nucleotide sequence ID" value="XM_020579565.1"/>
</dbReference>
<feature type="transmembrane region" description="Helical" evidence="2">
    <location>
        <begin position="568"/>
        <end position="592"/>
    </location>
</feature>
<evidence type="ECO:0000313" key="5">
    <source>
        <dbReference type="Proteomes" id="UP000001396"/>
    </source>
</evidence>
<gene>
    <name evidence="4" type="ORF">PPL_08762</name>
</gene>
<dbReference type="STRING" id="670386.D3BJN4"/>
<dbReference type="Gene3D" id="2.130.10.10">
    <property type="entry name" value="YVTN repeat-like/Quinoprotein amine dehydrogenase"/>
    <property type="match status" value="1"/>
</dbReference>
<evidence type="ECO:0000313" key="4">
    <source>
        <dbReference type="EMBL" id="EFA78114.1"/>
    </source>
</evidence>
<feature type="transmembrane region" description="Helical" evidence="2">
    <location>
        <begin position="754"/>
        <end position="780"/>
    </location>
</feature>
<dbReference type="OMA" id="NDWPAHI"/>
<dbReference type="GO" id="GO:0005783">
    <property type="term" value="C:endoplasmic reticulum"/>
    <property type="evidence" value="ECO:0007669"/>
    <property type="project" value="TreeGrafter"/>
</dbReference>
<proteinExistence type="predicted"/>
<dbReference type="PANTHER" id="PTHR12646">
    <property type="entry name" value="NOT56 - RELATED"/>
    <property type="match status" value="1"/>
</dbReference>
<reference evidence="4 5" key="1">
    <citation type="journal article" date="2011" name="Genome Res.">
        <title>Phylogeny-wide analysis of social amoeba genomes highlights ancient origins for complex intercellular communication.</title>
        <authorList>
            <person name="Heidel A.J."/>
            <person name="Lawal H.M."/>
            <person name="Felder M."/>
            <person name="Schilde C."/>
            <person name="Helps N.R."/>
            <person name="Tunggal B."/>
            <person name="Rivero F."/>
            <person name="John U."/>
            <person name="Schleicher M."/>
            <person name="Eichinger L."/>
            <person name="Platzer M."/>
            <person name="Noegel A.A."/>
            <person name="Schaap P."/>
            <person name="Gloeckner G."/>
        </authorList>
    </citation>
    <scope>NUCLEOTIDE SEQUENCE [LARGE SCALE GENOMIC DNA]</scope>
    <source>
        <strain evidence="5">ATCC 26659 / Pp 5 / PN500</strain>
    </source>
</reference>
<evidence type="ECO:0000256" key="3">
    <source>
        <dbReference type="SAM" id="SignalP"/>
    </source>
</evidence>
<feature type="transmembrane region" description="Helical" evidence="2">
    <location>
        <begin position="839"/>
        <end position="867"/>
    </location>
</feature>
<dbReference type="GeneID" id="31364239"/>
<dbReference type="FunCoup" id="D3BJN4">
    <property type="interactions" value="620"/>
</dbReference>
<feature type="transmembrane region" description="Helical" evidence="2">
    <location>
        <begin position="935"/>
        <end position="958"/>
    </location>
</feature>
<feature type="transmembrane region" description="Helical" evidence="2">
    <location>
        <begin position="908"/>
        <end position="928"/>
    </location>
</feature>
<dbReference type="AlphaFoldDB" id="D3BJN4"/>
<keyword evidence="2" id="KW-0812">Transmembrane</keyword>
<feature type="transmembrane region" description="Helical" evidence="2">
    <location>
        <begin position="539"/>
        <end position="556"/>
    </location>
</feature>
<feature type="transmembrane region" description="Helical" evidence="2">
    <location>
        <begin position="978"/>
        <end position="999"/>
    </location>
</feature>
<accession>D3BJN4</accession>
<keyword evidence="3" id="KW-0732">Signal</keyword>
<dbReference type="SUPFAM" id="SSF50998">
    <property type="entry name" value="Quinoprotein alcohol dehydrogenase-like"/>
    <property type="match status" value="1"/>
</dbReference>
<feature type="transmembrane region" description="Helical" evidence="2">
    <location>
        <begin position="792"/>
        <end position="819"/>
    </location>
</feature>
<name>D3BJN4_HETP5</name>
<evidence type="ECO:0000256" key="1">
    <source>
        <dbReference type="SAM" id="MobiDB-lite"/>
    </source>
</evidence>
<protein>
    <submittedName>
        <fullName evidence="4">Uncharacterized protein</fullName>
    </submittedName>
</protein>
<dbReference type="InterPro" id="IPR007873">
    <property type="entry name" value="Glycosyltransferase_ALG3"/>
</dbReference>
<organism evidence="4 5">
    <name type="scientific">Heterostelium pallidum (strain ATCC 26659 / Pp 5 / PN500)</name>
    <name type="common">Cellular slime mold</name>
    <name type="synonym">Polysphondylium pallidum</name>
    <dbReference type="NCBI Taxonomy" id="670386"/>
    <lineage>
        <taxon>Eukaryota</taxon>
        <taxon>Amoebozoa</taxon>
        <taxon>Evosea</taxon>
        <taxon>Eumycetozoa</taxon>
        <taxon>Dictyostelia</taxon>
        <taxon>Acytosteliales</taxon>
        <taxon>Acytosteliaceae</taxon>
        <taxon>Heterostelium</taxon>
    </lineage>
</organism>
<dbReference type="Pfam" id="PF05208">
    <property type="entry name" value="ALG3"/>
    <property type="match status" value="1"/>
</dbReference>